<dbReference type="EC" id="3.4.16.-" evidence="15"/>
<dbReference type="AlphaFoldDB" id="A0AAJ0GE02"/>
<evidence type="ECO:0000256" key="10">
    <source>
        <dbReference type="ARBA" id="ARBA00022989"/>
    </source>
</evidence>
<evidence type="ECO:0000256" key="12">
    <source>
        <dbReference type="ARBA" id="ARBA00023136"/>
    </source>
</evidence>
<comment type="similarity">
    <text evidence="3 15">Belongs to the peptidase S10 family.</text>
</comment>
<keyword evidence="9 15" id="KW-0378">Hydrolase</keyword>
<dbReference type="PRINTS" id="PR00724">
    <property type="entry name" value="CRBOXYPTASEC"/>
</dbReference>
<comment type="caution">
    <text evidence="19">The sequence shown here is derived from an EMBL/GenBank/DDBJ whole genome shotgun (WGS) entry which is preliminary data.</text>
</comment>
<evidence type="ECO:0000256" key="9">
    <source>
        <dbReference type="ARBA" id="ARBA00022801"/>
    </source>
</evidence>
<keyword evidence="8 18" id="KW-0732">Signal</keyword>
<evidence type="ECO:0000256" key="14">
    <source>
        <dbReference type="ARBA" id="ARBA00037042"/>
    </source>
</evidence>
<comment type="catalytic activity">
    <reaction evidence="1">
        <text>Preferential release of a C-terminal arginine or lysine residue.</text>
        <dbReference type="EC" id="3.4.16.6"/>
    </reaction>
</comment>
<evidence type="ECO:0000256" key="2">
    <source>
        <dbReference type="ARBA" id="ARBA00004393"/>
    </source>
</evidence>
<dbReference type="PROSITE" id="PS00131">
    <property type="entry name" value="CARBOXYPEPT_SER_SER"/>
    <property type="match status" value="1"/>
</dbReference>
<dbReference type="PANTHER" id="PTHR11802:SF190">
    <property type="entry name" value="PHEROMONE-PROCESSING CARBOXYPEPTIDASE KEX1"/>
    <property type="match status" value="1"/>
</dbReference>
<dbReference type="GO" id="GO:0006915">
    <property type="term" value="P:apoptotic process"/>
    <property type="evidence" value="ECO:0007669"/>
    <property type="project" value="UniProtKB-KW"/>
</dbReference>
<evidence type="ECO:0000256" key="17">
    <source>
        <dbReference type="SAM" id="Phobius"/>
    </source>
</evidence>
<evidence type="ECO:0000256" key="3">
    <source>
        <dbReference type="ARBA" id="ARBA00009431"/>
    </source>
</evidence>
<feature type="compositionally biased region" description="Pro residues" evidence="16">
    <location>
        <begin position="500"/>
        <end position="523"/>
    </location>
</feature>
<dbReference type="GO" id="GO:0006508">
    <property type="term" value="P:proteolysis"/>
    <property type="evidence" value="ECO:0007669"/>
    <property type="project" value="UniProtKB-KW"/>
</dbReference>
<feature type="transmembrane region" description="Helical" evidence="17">
    <location>
        <begin position="549"/>
        <end position="566"/>
    </location>
</feature>
<keyword evidence="4 15" id="KW-0121">Carboxypeptidase</keyword>
<dbReference type="FunFam" id="3.40.50.1820:FF:000121">
    <property type="entry name" value="Carboxypeptidase D"/>
    <property type="match status" value="1"/>
</dbReference>
<evidence type="ECO:0000256" key="8">
    <source>
        <dbReference type="ARBA" id="ARBA00022729"/>
    </source>
</evidence>
<dbReference type="InterPro" id="IPR018202">
    <property type="entry name" value="Ser_caboxypep_ser_AS"/>
</dbReference>
<dbReference type="Proteomes" id="UP001271007">
    <property type="component" value="Unassembled WGS sequence"/>
</dbReference>
<keyword evidence="11" id="KW-0333">Golgi apparatus</keyword>
<dbReference type="EMBL" id="JAWDJX010000009">
    <property type="protein sequence ID" value="KAK3055214.1"/>
    <property type="molecule type" value="Genomic_DNA"/>
</dbReference>
<keyword evidence="20" id="KW-1185">Reference proteome</keyword>
<dbReference type="PANTHER" id="PTHR11802">
    <property type="entry name" value="SERINE PROTEASE FAMILY S10 SERINE CARBOXYPEPTIDASE"/>
    <property type="match status" value="1"/>
</dbReference>
<evidence type="ECO:0000256" key="1">
    <source>
        <dbReference type="ARBA" id="ARBA00001003"/>
    </source>
</evidence>
<evidence type="ECO:0000256" key="4">
    <source>
        <dbReference type="ARBA" id="ARBA00022645"/>
    </source>
</evidence>
<keyword evidence="6 17" id="KW-0812">Transmembrane</keyword>
<keyword evidence="13" id="KW-0325">Glycoprotein</keyword>
<dbReference type="GO" id="GO:0005802">
    <property type="term" value="C:trans-Golgi network"/>
    <property type="evidence" value="ECO:0007669"/>
    <property type="project" value="TreeGrafter"/>
</dbReference>
<keyword evidence="10 17" id="KW-1133">Transmembrane helix</keyword>
<evidence type="ECO:0000256" key="11">
    <source>
        <dbReference type="ARBA" id="ARBA00023034"/>
    </source>
</evidence>
<keyword evidence="5 15" id="KW-0645">Protease</keyword>
<evidence type="ECO:0000313" key="20">
    <source>
        <dbReference type="Proteomes" id="UP001271007"/>
    </source>
</evidence>
<keyword evidence="12 17" id="KW-0472">Membrane</keyword>
<keyword evidence="7" id="KW-0053">Apoptosis</keyword>
<feature type="compositionally biased region" description="Basic and acidic residues" evidence="16">
    <location>
        <begin position="605"/>
        <end position="622"/>
    </location>
</feature>
<organism evidence="19 20">
    <name type="scientific">Extremus antarcticus</name>
    <dbReference type="NCBI Taxonomy" id="702011"/>
    <lineage>
        <taxon>Eukaryota</taxon>
        <taxon>Fungi</taxon>
        <taxon>Dikarya</taxon>
        <taxon>Ascomycota</taxon>
        <taxon>Pezizomycotina</taxon>
        <taxon>Dothideomycetes</taxon>
        <taxon>Dothideomycetidae</taxon>
        <taxon>Mycosphaerellales</taxon>
        <taxon>Extremaceae</taxon>
        <taxon>Extremus</taxon>
    </lineage>
</organism>
<dbReference type="Gene3D" id="3.40.50.1820">
    <property type="entry name" value="alpha/beta hydrolase"/>
    <property type="match status" value="1"/>
</dbReference>
<proteinExistence type="inferred from homology"/>
<evidence type="ECO:0000256" key="5">
    <source>
        <dbReference type="ARBA" id="ARBA00022670"/>
    </source>
</evidence>
<evidence type="ECO:0000256" key="6">
    <source>
        <dbReference type="ARBA" id="ARBA00022692"/>
    </source>
</evidence>
<gene>
    <name evidence="19" type="primary">KEX1</name>
    <name evidence="19" type="ORF">LTR09_003767</name>
</gene>
<dbReference type="GO" id="GO:0004185">
    <property type="term" value="F:serine-type carboxypeptidase activity"/>
    <property type="evidence" value="ECO:0007669"/>
    <property type="project" value="UniProtKB-UniRule"/>
</dbReference>
<comment type="subcellular location">
    <subcellularLocation>
        <location evidence="2">Golgi apparatus</location>
        <location evidence="2">trans-Golgi network membrane</location>
        <topology evidence="2">Single-pass type I membrane protein</topology>
    </subcellularLocation>
</comment>
<comment type="function">
    <text evidence="14">Protease with a carboxypeptidase B-like function involved in the C-terminal processing of the lysine and arginine residues from protein precursors. Promotes cell fusion and is involved in the programmed cell death.</text>
</comment>
<dbReference type="InterPro" id="IPR029058">
    <property type="entry name" value="AB_hydrolase_fold"/>
</dbReference>
<dbReference type="SUPFAM" id="SSF53474">
    <property type="entry name" value="alpha/beta-Hydrolases"/>
    <property type="match status" value="1"/>
</dbReference>
<accession>A0AAJ0GE02</accession>
<protein>
    <recommendedName>
        <fullName evidence="15">Carboxypeptidase</fullName>
        <ecNumber evidence="15">3.4.16.-</ecNumber>
    </recommendedName>
</protein>
<evidence type="ECO:0000256" key="16">
    <source>
        <dbReference type="SAM" id="MobiDB-lite"/>
    </source>
</evidence>
<dbReference type="InterPro" id="IPR001563">
    <property type="entry name" value="Peptidase_S10"/>
</dbReference>
<feature type="chain" id="PRO_5042560572" description="Carboxypeptidase" evidence="18">
    <location>
        <begin position="40"/>
        <end position="641"/>
    </location>
</feature>
<evidence type="ECO:0000256" key="13">
    <source>
        <dbReference type="ARBA" id="ARBA00023180"/>
    </source>
</evidence>
<evidence type="ECO:0000256" key="15">
    <source>
        <dbReference type="RuleBase" id="RU361156"/>
    </source>
</evidence>
<evidence type="ECO:0000256" key="7">
    <source>
        <dbReference type="ARBA" id="ARBA00022703"/>
    </source>
</evidence>
<name>A0AAJ0GE02_9PEZI</name>
<reference evidence="19" key="1">
    <citation type="submission" date="2023-04" db="EMBL/GenBank/DDBJ databases">
        <title>Black Yeasts Isolated from many extreme environments.</title>
        <authorList>
            <person name="Coleine C."/>
            <person name="Stajich J.E."/>
            <person name="Selbmann L."/>
        </authorList>
    </citation>
    <scope>NUCLEOTIDE SEQUENCE</scope>
    <source>
        <strain evidence="19">CCFEE 5312</strain>
    </source>
</reference>
<evidence type="ECO:0000313" key="19">
    <source>
        <dbReference type="EMBL" id="KAK3055214.1"/>
    </source>
</evidence>
<evidence type="ECO:0000256" key="18">
    <source>
        <dbReference type="SAM" id="SignalP"/>
    </source>
</evidence>
<sequence length="641" mass="71415">MPRTRPPPSRRRIAIPWSPLILPTLTLLLTLSWLPGVSAEGQSAADFFVSSLPGAPEPLLKMHAGHIEVLPEHHGNLFFWHFQNRHIGTKRRTVIWLNGGPGCSSMDGALMEIGPYRVGEGGTLRLNNGSWDEFANVLFIDNPVATGFSFVDGNALVHELDEMADQMITFLEKWFAIFPEYASDDLYLAGESYAGQHIPYIASHILTRNRNKSFNKAEKIGPWNLKGLIIGNGWISGVDQYTSYIPFGYESGMLEKGSQADDNAQAQLKKCMKALDEGGKDKVDVSACELIMMGMSRDLRTMDNQCYNMYDVRLKDSYPSCGMSWPPDLKTVAPYLRRQDVIKALNISPDKKTGWAECNDQVNHAFSAANSKPSKTLLPDLLQHMPITLFSGDKDFICNHIGTENLIDNLEWNGDLGWSTNGVLSPKRDWTFDGEPAGQWQTARNLTYVRFYESSHMVPFDYPKRAADMLTRVMGIDYASVGSPIGDSYIDGENKEAVRPSPPSPPKPPTPPTPPKQPSPPETTKPATEKEEAKLEAATWAAYQRSGEAALAVVIIAAVAWGIFLWRSRRRRMSGYKGVRADEPYDDGDDGRRVRRDVEAAREFDEAELDDLRPGAKDRYALTEEDEEDGRIGGRANGHVT</sequence>
<feature type="signal peptide" evidence="18">
    <location>
        <begin position="1"/>
        <end position="39"/>
    </location>
</feature>
<feature type="region of interest" description="Disordered" evidence="16">
    <location>
        <begin position="489"/>
        <end position="533"/>
    </location>
</feature>
<feature type="region of interest" description="Disordered" evidence="16">
    <location>
        <begin position="605"/>
        <end position="641"/>
    </location>
</feature>
<dbReference type="Pfam" id="PF00450">
    <property type="entry name" value="Peptidase_S10"/>
    <property type="match status" value="1"/>
</dbReference>